<dbReference type="GO" id="GO:0008234">
    <property type="term" value="F:cysteine-type peptidase activity"/>
    <property type="evidence" value="ECO:0007669"/>
    <property type="project" value="UniProtKB-KW"/>
</dbReference>
<sequence length="232" mass="26005">MKDGIIKITGILIVLTGLILVLWQPLNNHVISPYIIGQAQEEVLSLSYEDYERNRETLERRIETESEEELFDYGSVESLDSLSVRIDIDHEFAIGNILIPSVDVHLPILMGTNDETLKAGIGTMKADQEMGKGNYALAGHNSRNPSQLFAPIRNIEEGEEIIVTDKNNVYIYEKVSSEVVMPDRTDVINDVEGEELVTLVSCYSDDGSDRIIITGELVDVLDYENVAEFLEK</sequence>
<evidence type="ECO:0000313" key="8">
    <source>
        <dbReference type="Proteomes" id="UP000198571"/>
    </source>
</evidence>
<keyword evidence="3" id="KW-0788">Thiol protease</keyword>
<evidence type="ECO:0000256" key="4">
    <source>
        <dbReference type="PIRSR" id="PIRSR605754-1"/>
    </source>
</evidence>
<keyword evidence="5" id="KW-0175">Coiled coil</keyword>
<dbReference type="NCBIfam" id="TIGR01076">
    <property type="entry name" value="sortase_fam"/>
    <property type="match status" value="1"/>
</dbReference>
<keyword evidence="6" id="KW-0472">Membrane</keyword>
<dbReference type="InterPro" id="IPR023365">
    <property type="entry name" value="Sortase_dom-sf"/>
</dbReference>
<dbReference type="InterPro" id="IPR005754">
    <property type="entry name" value="Sortase"/>
</dbReference>
<name>A0A1H9UGF2_9BACI</name>
<keyword evidence="8" id="KW-1185">Reference proteome</keyword>
<reference evidence="8" key="1">
    <citation type="submission" date="2016-10" db="EMBL/GenBank/DDBJ databases">
        <authorList>
            <person name="Varghese N."/>
            <person name="Submissions S."/>
        </authorList>
    </citation>
    <scope>NUCLEOTIDE SEQUENCE [LARGE SCALE GENOMIC DNA]</scope>
    <source>
        <strain evidence="8">S9</strain>
    </source>
</reference>
<protein>
    <submittedName>
        <fullName evidence="7">Sortase A</fullName>
    </submittedName>
</protein>
<feature type="coiled-coil region" evidence="5">
    <location>
        <begin position="41"/>
        <end position="68"/>
    </location>
</feature>
<dbReference type="STRING" id="1601833.SAMN05518684_107191"/>
<evidence type="ECO:0000256" key="5">
    <source>
        <dbReference type="SAM" id="Coils"/>
    </source>
</evidence>
<dbReference type="InterPro" id="IPR042007">
    <property type="entry name" value="Sortase_A"/>
</dbReference>
<evidence type="ECO:0000256" key="6">
    <source>
        <dbReference type="SAM" id="Phobius"/>
    </source>
</evidence>
<feature type="transmembrane region" description="Helical" evidence="6">
    <location>
        <begin position="5"/>
        <end position="23"/>
    </location>
</feature>
<dbReference type="SUPFAM" id="SSF63817">
    <property type="entry name" value="Sortase"/>
    <property type="match status" value="1"/>
</dbReference>
<evidence type="ECO:0000256" key="2">
    <source>
        <dbReference type="ARBA" id="ARBA00022801"/>
    </source>
</evidence>
<evidence type="ECO:0000256" key="3">
    <source>
        <dbReference type="ARBA" id="ARBA00022807"/>
    </source>
</evidence>
<feature type="active site" description="Proton donor/acceptor" evidence="4">
    <location>
        <position position="140"/>
    </location>
</feature>
<keyword evidence="6" id="KW-1133">Transmembrane helix</keyword>
<dbReference type="RefSeq" id="WP_093051622.1">
    <property type="nucleotide sequence ID" value="NZ_FOGT01000007.1"/>
</dbReference>
<dbReference type="Pfam" id="PF04203">
    <property type="entry name" value="Sortase"/>
    <property type="match status" value="1"/>
</dbReference>
<proteinExistence type="predicted"/>
<organism evidence="7 8">
    <name type="scientific">Salipaludibacillus aurantiacus</name>
    <dbReference type="NCBI Taxonomy" id="1601833"/>
    <lineage>
        <taxon>Bacteria</taxon>
        <taxon>Bacillati</taxon>
        <taxon>Bacillota</taxon>
        <taxon>Bacilli</taxon>
        <taxon>Bacillales</taxon>
        <taxon>Bacillaceae</taxon>
    </lineage>
</organism>
<evidence type="ECO:0000256" key="1">
    <source>
        <dbReference type="ARBA" id="ARBA00022670"/>
    </source>
</evidence>
<dbReference type="GO" id="GO:0006508">
    <property type="term" value="P:proteolysis"/>
    <property type="evidence" value="ECO:0007669"/>
    <property type="project" value="UniProtKB-KW"/>
</dbReference>
<dbReference type="Proteomes" id="UP000198571">
    <property type="component" value="Unassembled WGS sequence"/>
</dbReference>
<dbReference type="EMBL" id="FOGT01000007">
    <property type="protein sequence ID" value="SES08341.1"/>
    <property type="molecule type" value="Genomic_DNA"/>
</dbReference>
<keyword evidence="1" id="KW-0645">Protease</keyword>
<dbReference type="AlphaFoldDB" id="A0A1H9UGF2"/>
<accession>A0A1H9UGF2</accession>
<dbReference type="OrthoDB" id="1648028at2"/>
<gene>
    <name evidence="7" type="ORF">SAMN05518684_107191</name>
</gene>
<dbReference type="CDD" id="cd06165">
    <property type="entry name" value="Sortase_A"/>
    <property type="match status" value="1"/>
</dbReference>
<feature type="active site" description="Acyl-thioester intermediate" evidence="4">
    <location>
        <position position="202"/>
    </location>
</feature>
<evidence type="ECO:0000313" key="7">
    <source>
        <dbReference type="EMBL" id="SES08341.1"/>
    </source>
</evidence>
<dbReference type="Gene3D" id="2.40.260.10">
    <property type="entry name" value="Sortase"/>
    <property type="match status" value="1"/>
</dbReference>
<keyword evidence="2" id="KW-0378">Hydrolase</keyword>
<keyword evidence="6" id="KW-0812">Transmembrane</keyword>